<proteinExistence type="predicted"/>
<reference evidence="1" key="1">
    <citation type="journal article" date="2012" name="Nature">
        <title>The oyster genome reveals stress adaptation and complexity of shell formation.</title>
        <authorList>
            <person name="Zhang G."/>
            <person name="Fang X."/>
            <person name="Guo X."/>
            <person name="Li L."/>
            <person name="Luo R."/>
            <person name="Xu F."/>
            <person name="Yang P."/>
            <person name="Zhang L."/>
            <person name="Wang X."/>
            <person name="Qi H."/>
            <person name="Xiong Z."/>
            <person name="Que H."/>
            <person name="Xie Y."/>
            <person name="Holland P.W."/>
            <person name="Paps J."/>
            <person name="Zhu Y."/>
            <person name="Wu F."/>
            <person name="Chen Y."/>
            <person name="Wang J."/>
            <person name="Peng C."/>
            <person name="Meng J."/>
            <person name="Yang L."/>
            <person name="Liu J."/>
            <person name="Wen B."/>
            <person name="Zhang N."/>
            <person name="Huang Z."/>
            <person name="Zhu Q."/>
            <person name="Feng Y."/>
            <person name="Mount A."/>
            <person name="Hedgecock D."/>
            <person name="Xu Z."/>
            <person name="Liu Y."/>
            <person name="Domazet-Loso T."/>
            <person name="Du Y."/>
            <person name="Sun X."/>
            <person name="Zhang S."/>
            <person name="Liu B."/>
            <person name="Cheng P."/>
            <person name="Jiang X."/>
            <person name="Li J."/>
            <person name="Fan D."/>
            <person name="Wang W."/>
            <person name="Fu W."/>
            <person name="Wang T."/>
            <person name="Wang B."/>
            <person name="Zhang J."/>
            <person name="Peng Z."/>
            <person name="Li Y."/>
            <person name="Li N."/>
            <person name="Wang J."/>
            <person name="Chen M."/>
            <person name="He Y."/>
            <person name="Tan F."/>
            <person name="Song X."/>
            <person name="Zheng Q."/>
            <person name="Huang R."/>
            <person name="Yang H."/>
            <person name="Du X."/>
            <person name="Chen L."/>
            <person name="Yang M."/>
            <person name="Gaffney P.M."/>
            <person name="Wang S."/>
            <person name="Luo L."/>
            <person name="She Z."/>
            <person name="Ming Y."/>
            <person name="Huang W."/>
            <person name="Zhang S."/>
            <person name="Huang B."/>
            <person name="Zhang Y."/>
            <person name="Qu T."/>
            <person name="Ni P."/>
            <person name="Miao G."/>
            <person name="Wang J."/>
            <person name="Wang Q."/>
            <person name="Steinberg C.E."/>
            <person name="Wang H."/>
            <person name="Li N."/>
            <person name="Qian L."/>
            <person name="Zhang G."/>
            <person name="Li Y."/>
            <person name="Yang H."/>
            <person name="Liu X."/>
            <person name="Wang J."/>
            <person name="Yin Y."/>
            <person name="Wang J."/>
        </authorList>
    </citation>
    <scope>NUCLEOTIDE SEQUENCE [LARGE SCALE GENOMIC DNA]</scope>
    <source>
        <strain evidence="1">05x7-T-G4-1.051#20</strain>
    </source>
</reference>
<gene>
    <name evidence="1" type="ORF">CGI_10024590</name>
</gene>
<evidence type="ECO:0000313" key="1">
    <source>
        <dbReference type="EMBL" id="EKC39187.1"/>
    </source>
</evidence>
<dbReference type="InParanoid" id="K1QQF1"/>
<name>K1QQF1_MAGGI</name>
<dbReference type="AlphaFoldDB" id="K1QQF1"/>
<protein>
    <submittedName>
        <fullName evidence="1">Uncharacterized protein</fullName>
    </submittedName>
</protein>
<accession>K1QQF1</accession>
<dbReference type="HOGENOM" id="CLU_357245_0_0_1"/>
<dbReference type="EMBL" id="JH816189">
    <property type="protein sequence ID" value="EKC39187.1"/>
    <property type="molecule type" value="Genomic_DNA"/>
</dbReference>
<sequence length="785" mass="86757">MDVRKGLQFVTALTIVFLCVFTEHGSSQQTSTGCQGSGGAYAWLSCLIASANKDRCNPSGCARYAGTEYEKDLTCSFQKQTCGGCVPQYKLNGTEVSCKALEQTGYECPPGVRMEVCNLDACVATVCRPYLTAPCRNNFCGGCFAEYDVDGQWRRCPIEVSAIQPDSPVILGQTLEGFADPIAASSFADSPSAARETIRTSVKQSKPILPSTCPNGELPWDCPADVCTNAYCSAYPQAKCRINNCGGCQPEFTTGIYVIQDCNSRECPKNTLEMVCKDDPCKYSTCKKYEDKNPVCRPSRCGGCRAMWYVNDQEVNCYEQYGVDVPCPNGESRQKCPKTTCRFKYCPVDRSITCVINNCGGCHREYHKRLDSGRTIVVDESRCQGWWNILTNRKKKPFSKKTSLPRPVNELSPNELDPMARRNKQRTVNAIEKFETGPKENVKVDNQAKAFVEDTNAPMNIMEPKVVPKVQPPQIPQGLLEDQRPGIQQFMPKSNFPEVPADPSATHVLENPLINPPDTFVEYPQYIDATPRSTLFDNPQKHGIIEKANKATSFPGKVEIIDNPLIIDQNPTNPSLIVDYPQDYPEIQQPVEVINNPLIDNMQPHSKINAVPFEQIASSVHTSPSGAVKDAKIHPNKEGALGFKVIENPLLSNPMVPNIAVKEFAPSVPANAINVQILDASNKRKIGSAKTVSIPNKKKDFQPVVLDRVNIESIDPTAPATFINNNGKANVKTLKKHAKASNMNFWRTDMRLPADFFKFMLQGIGFHGIPLEGIQILKIKDGEKG</sequence>
<dbReference type="PROSITE" id="PS51257">
    <property type="entry name" value="PROKAR_LIPOPROTEIN"/>
    <property type="match status" value="1"/>
</dbReference>
<organism evidence="1">
    <name type="scientific">Magallana gigas</name>
    <name type="common">Pacific oyster</name>
    <name type="synonym">Crassostrea gigas</name>
    <dbReference type="NCBI Taxonomy" id="29159"/>
    <lineage>
        <taxon>Eukaryota</taxon>
        <taxon>Metazoa</taxon>
        <taxon>Spiralia</taxon>
        <taxon>Lophotrochozoa</taxon>
        <taxon>Mollusca</taxon>
        <taxon>Bivalvia</taxon>
        <taxon>Autobranchia</taxon>
        <taxon>Pteriomorphia</taxon>
        <taxon>Ostreida</taxon>
        <taxon>Ostreoidea</taxon>
        <taxon>Ostreidae</taxon>
        <taxon>Magallana</taxon>
    </lineage>
</organism>